<evidence type="ECO:0000313" key="5">
    <source>
        <dbReference type="Proteomes" id="UP000182124"/>
    </source>
</evidence>
<evidence type="ECO:0000256" key="1">
    <source>
        <dbReference type="ARBA" id="ARBA00022679"/>
    </source>
</evidence>
<dbReference type="EMBL" id="FMTY01000006">
    <property type="protein sequence ID" value="SCX16237.1"/>
    <property type="molecule type" value="Genomic_DNA"/>
</dbReference>
<organism evidence="4 5">
    <name type="scientific">Flavobacterium saliperosum</name>
    <dbReference type="NCBI Taxonomy" id="329186"/>
    <lineage>
        <taxon>Bacteria</taxon>
        <taxon>Pseudomonadati</taxon>
        <taxon>Bacteroidota</taxon>
        <taxon>Flavobacteriia</taxon>
        <taxon>Flavobacteriales</taxon>
        <taxon>Flavobacteriaceae</taxon>
        <taxon>Flavobacterium</taxon>
    </lineage>
</organism>
<keyword evidence="1 4" id="KW-0808">Transferase</keyword>
<dbReference type="Proteomes" id="UP000182124">
    <property type="component" value="Unassembled WGS sequence"/>
</dbReference>
<dbReference type="eggNOG" id="COG0456">
    <property type="taxonomic scope" value="Bacteria"/>
</dbReference>
<protein>
    <submittedName>
        <fullName evidence="4">Acetyltransferase (GNAT) family protein</fullName>
    </submittedName>
</protein>
<dbReference type="AlphaFoldDB" id="A0A1G4W3M9"/>
<reference evidence="4 5" key="1">
    <citation type="submission" date="2016-10" db="EMBL/GenBank/DDBJ databases">
        <authorList>
            <person name="de Groot N.N."/>
        </authorList>
    </citation>
    <scope>NUCLEOTIDE SEQUENCE [LARGE SCALE GENOMIC DNA]</scope>
    <source>
        <strain evidence="4 5">CGMCC 1.3801</strain>
    </source>
</reference>
<keyword evidence="2" id="KW-0012">Acyltransferase</keyword>
<dbReference type="Pfam" id="PF00583">
    <property type="entry name" value="Acetyltransf_1"/>
    <property type="match status" value="1"/>
</dbReference>
<dbReference type="SUPFAM" id="SSF55729">
    <property type="entry name" value="Acyl-CoA N-acyltransferases (Nat)"/>
    <property type="match status" value="1"/>
</dbReference>
<dbReference type="PANTHER" id="PTHR10545:SF29">
    <property type="entry name" value="GH14572P-RELATED"/>
    <property type="match status" value="1"/>
</dbReference>
<evidence type="ECO:0000313" key="4">
    <source>
        <dbReference type="EMBL" id="SCX16237.1"/>
    </source>
</evidence>
<name>A0A1G4W3M9_9FLAO</name>
<sequence>MATFRAKILKVEIKELTTVTEMTDQLELIQQLYPKMTLEKYRSFLNEMIPHKYTQVAVFENEKCIGITGCWFSTKLWSGKYLEIDNFVVHEAHRSQGIGKMLTDFIEQKALQLGCTNIVLDAFTTNFAAHRFYYNQGYGPKGFHFVKILDENGLT</sequence>
<dbReference type="RefSeq" id="WP_023576181.1">
    <property type="nucleotide sequence ID" value="NZ_CBCSBQ010000010.1"/>
</dbReference>
<evidence type="ECO:0000259" key="3">
    <source>
        <dbReference type="PROSITE" id="PS51186"/>
    </source>
</evidence>
<dbReference type="InterPro" id="IPR000182">
    <property type="entry name" value="GNAT_dom"/>
</dbReference>
<dbReference type="PANTHER" id="PTHR10545">
    <property type="entry name" value="DIAMINE N-ACETYLTRANSFERASE"/>
    <property type="match status" value="1"/>
</dbReference>
<dbReference type="PROSITE" id="PS51186">
    <property type="entry name" value="GNAT"/>
    <property type="match status" value="1"/>
</dbReference>
<gene>
    <name evidence="4" type="ORF">SAMN02927925_02359</name>
</gene>
<dbReference type="InterPro" id="IPR051016">
    <property type="entry name" value="Diverse_Substrate_AcTransf"/>
</dbReference>
<dbReference type="GO" id="GO:0008080">
    <property type="term" value="F:N-acetyltransferase activity"/>
    <property type="evidence" value="ECO:0007669"/>
    <property type="project" value="UniProtKB-ARBA"/>
</dbReference>
<accession>A0A1G4W3M9</accession>
<dbReference type="InterPro" id="IPR016181">
    <property type="entry name" value="Acyl_CoA_acyltransferase"/>
</dbReference>
<evidence type="ECO:0000256" key="2">
    <source>
        <dbReference type="ARBA" id="ARBA00023315"/>
    </source>
</evidence>
<dbReference type="STRING" id="329186.SAMN02927925_02359"/>
<dbReference type="CDD" id="cd04301">
    <property type="entry name" value="NAT_SF"/>
    <property type="match status" value="1"/>
</dbReference>
<feature type="domain" description="N-acetyltransferase" evidence="3">
    <location>
        <begin position="11"/>
        <end position="155"/>
    </location>
</feature>
<dbReference type="Gene3D" id="3.40.630.30">
    <property type="match status" value="1"/>
</dbReference>
<proteinExistence type="predicted"/>